<evidence type="ECO:0000313" key="2">
    <source>
        <dbReference type="Proteomes" id="UP000193450"/>
    </source>
</evidence>
<organism evidence="1 2">
    <name type="scientific">Oceanicoccus sagamiensis</name>
    <dbReference type="NCBI Taxonomy" id="716816"/>
    <lineage>
        <taxon>Bacteria</taxon>
        <taxon>Pseudomonadati</taxon>
        <taxon>Pseudomonadota</taxon>
        <taxon>Gammaproteobacteria</taxon>
        <taxon>Cellvibrionales</taxon>
        <taxon>Spongiibacteraceae</taxon>
        <taxon>Oceanicoccus</taxon>
    </lineage>
</organism>
<dbReference type="EMBL" id="CP019343">
    <property type="protein sequence ID" value="ARN75772.1"/>
    <property type="molecule type" value="Genomic_DNA"/>
</dbReference>
<dbReference type="AlphaFoldDB" id="A0A1X9NH97"/>
<dbReference type="RefSeq" id="WP_085759965.1">
    <property type="nucleotide sequence ID" value="NZ_CP019343.1"/>
</dbReference>
<reference evidence="1 2" key="1">
    <citation type="submission" date="2016-11" db="EMBL/GenBank/DDBJ databases">
        <title>Trade-off between light-utilization and light-protection in marine flavobacteria.</title>
        <authorList>
            <person name="Kumagai Y."/>
        </authorList>
    </citation>
    <scope>NUCLEOTIDE SEQUENCE [LARGE SCALE GENOMIC DNA]</scope>
    <source>
        <strain evidence="1 2">NBRC 107125</strain>
    </source>
</reference>
<keyword evidence="2" id="KW-1185">Reference proteome</keyword>
<dbReference type="KEGG" id="osg:BST96_17650"/>
<proteinExistence type="predicted"/>
<dbReference type="InterPro" id="IPR005358">
    <property type="entry name" value="Puta_zinc/iron-chelating_dom"/>
</dbReference>
<evidence type="ECO:0000313" key="1">
    <source>
        <dbReference type="EMBL" id="ARN75772.1"/>
    </source>
</evidence>
<name>A0A1X9NH97_9GAMM</name>
<dbReference type="OrthoDB" id="5703293at2"/>
<accession>A0A1X9NH97</accession>
<dbReference type="STRING" id="716816.BST96_17650"/>
<protein>
    <submittedName>
        <fullName evidence="1">Zinc/iron-chelating domain-containing protein</fullName>
    </submittedName>
</protein>
<dbReference type="Pfam" id="PF03692">
    <property type="entry name" value="CxxCxxCC"/>
    <property type="match status" value="1"/>
</dbReference>
<sequence>MKACNQCGKCCINYSDGGLTASSDDIAGWEVFNPEIARYVQAGQLWFSPETGQQLKRCPWLVQLDDMPRYGCSIYEDRPEDCRHYPVTIDDMIKDDCEMIEVKDLKHRQQAQRKLDQLMRDSRPPLGG</sequence>
<dbReference type="Proteomes" id="UP000193450">
    <property type="component" value="Chromosome"/>
</dbReference>
<gene>
    <name evidence="1" type="ORF">BST96_17650</name>
</gene>